<dbReference type="GO" id="GO:0031564">
    <property type="term" value="P:transcription antitermination"/>
    <property type="evidence" value="ECO:0007669"/>
    <property type="project" value="UniProtKB-KW"/>
</dbReference>
<dbReference type="InterPro" id="IPR011605">
    <property type="entry name" value="NusB_fam"/>
</dbReference>
<comment type="function">
    <text evidence="6">Involved in transcription antitermination. Required for transcription of ribosomal RNA (rRNA) genes. Binds specifically to the boxA antiterminator sequence of the ribosomal RNA (rrn) operons.</text>
</comment>
<gene>
    <name evidence="6 8" type="primary">nusB</name>
    <name evidence="8" type="ORF">HYG86_15935</name>
</gene>
<keyword evidence="9" id="KW-1185">Reference proteome</keyword>
<dbReference type="SUPFAM" id="SSF48013">
    <property type="entry name" value="NusB-like"/>
    <property type="match status" value="1"/>
</dbReference>
<evidence type="ECO:0000256" key="1">
    <source>
        <dbReference type="ARBA" id="ARBA00005952"/>
    </source>
</evidence>
<accession>A0A7G9WBU3</accession>
<protein>
    <recommendedName>
        <fullName evidence="6">Transcription antitermination protein NusB</fullName>
    </recommendedName>
    <alternativeName>
        <fullName evidence="6">Antitermination factor NusB</fullName>
    </alternativeName>
</protein>
<dbReference type="PANTHER" id="PTHR11078:SF3">
    <property type="entry name" value="ANTITERMINATION NUSB DOMAIN-CONTAINING PROTEIN"/>
    <property type="match status" value="1"/>
</dbReference>
<evidence type="ECO:0000256" key="3">
    <source>
        <dbReference type="ARBA" id="ARBA00022884"/>
    </source>
</evidence>
<dbReference type="AlphaFoldDB" id="A0A7G9WBU3"/>
<dbReference type="Proteomes" id="UP000516160">
    <property type="component" value="Chromosome"/>
</dbReference>
<evidence type="ECO:0000256" key="4">
    <source>
        <dbReference type="ARBA" id="ARBA00023015"/>
    </source>
</evidence>
<dbReference type="EMBL" id="CP058559">
    <property type="protein sequence ID" value="QNO16155.1"/>
    <property type="molecule type" value="Genomic_DNA"/>
</dbReference>
<evidence type="ECO:0000256" key="2">
    <source>
        <dbReference type="ARBA" id="ARBA00022814"/>
    </source>
</evidence>
<keyword evidence="3 6" id="KW-0694">RNA-binding</keyword>
<dbReference type="InterPro" id="IPR006027">
    <property type="entry name" value="NusB_RsmB_TIM44"/>
</dbReference>
<dbReference type="InterPro" id="IPR035926">
    <property type="entry name" value="NusB-like_sf"/>
</dbReference>
<dbReference type="RefSeq" id="WP_213166549.1">
    <property type="nucleotide sequence ID" value="NZ_CP058559.1"/>
</dbReference>
<sequence length="134" mass="15514">MSRKLARELAFQGLYQLDITKEPAKQVIKNILEENELKDIDYFTTIITGVEDKKSSIDEAIQKYTKKWKVERLSKVDKAILRLATYEMQYKEDVPNIVAINEAVELAKNFSNAESPKFINGVLDEIRKEMEEGK</sequence>
<reference evidence="8 9" key="1">
    <citation type="submission" date="2020-07" db="EMBL/GenBank/DDBJ databases">
        <title>Alkalicella. sp. LB2 genome.</title>
        <authorList>
            <person name="Postec A."/>
            <person name="Quemeneur M."/>
        </authorList>
    </citation>
    <scope>NUCLEOTIDE SEQUENCE [LARGE SCALE GENOMIC DNA]</scope>
    <source>
        <strain evidence="8 9">LB2</strain>
    </source>
</reference>
<comment type="similarity">
    <text evidence="1 6">Belongs to the NusB family.</text>
</comment>
<organism evidence="8 9">
    <name type="scientific">Alkalicella caledoniensis</name>
    <dbReference type="NCBI Taxonomy" id="2731377"/>
    <lineage>
        <taxon>Bacteria</taxon>
        <taxon>Bacillati</taxon>
        <taxon>Bacillota</taxon>
        <taxon>Clostridia</taxon>
        <taxon>Eubacteriales</taxon>
        <taxon>Proteinivoracaceae</taxon>
        <taxon>Alkalicella</taxon>
    </lineage>
</organism>
<dbReference type="NCBIfam" id="TIGR01951">
    <property type="entry name" value="nusB"/>
    <property type="match status" value="1"/>
</dbReference>
<dbReference type="HAMAP" id="MF_00073">
    <property type="entry name" value="NusB"/>
    <property type="match status" value="1"/>
</dbReference>
<keyword evidence="2 6" id="KW-0889">Transcription antitermination</keyword>
<name>A0A7G9WBU3_ALKCA</name>
<dbReference type="Pfam" id="PF01029">
    <property type="entry name" value="NusB"/>
    <property type="match status" value="1"/>
</dbReference>
<evidence type="ECO:0000256" key="6">
    <source>
        <dbReference type="HAMAP-Rule" id="MF_00073"/>
    </source>
</evidence>
<dbReference type="PANTHER" id="PTHR11078">
    <property type="entry name" value="N UTILIZATION SUBSTANCE PROTEIN B-RELATED"/>
    <property type="match status" value="1"/>
</dbReference>
<keyword evidence="5 6" id="KW-0804">Transcription</keyword>
<evidence type="ECO:0000313" key="8">
    <source>
        <dbReference type="EMBL" id="QNO16155.1"/>
    </source>
</evidence>
<evidence type="ECO:0000259" key="7">
    <source>
        <dbReference type="Pfam" id="PF01029"/>
    </source>
</evidence>
<proteinExistence type="inferred from homology"/>
<dbReference type="GO" id="GO:0006353">
    <property type="term" value="P:DNA-templated transcription termination"/>
    <property type="evidence" value="ECO:0007669"/>
    <property type="project" value="UniProtKB-UniRule"/>
</dbReference>
<dbReference type="GO" id="GO:0003723">
    <property type="term" value="F:RNA binding"/>
    <property type="evidence" value="ECO:0007669"/>
    <property type="project" value="UniProtKB-UniRule"/>
</dbReference>
<feature type="domain" description="NusB/RsmB/TIM44" evidence="7">
    <location>
        <begin position="6"/>
        <end position="127"/>
    </location>
</feature>
<dbReference type="CDD" id="cd00619">
    <property type="entry name" value="Terminator_NusB"/>
    <property type="match status" value="1"/>
</dbReference>
<dbReference type="KEGG" id="acae:HYG86_15935"/>
<dbReference type="Gene3D" id="1.10.940.10">
    <property type="entry name" value="NusB-like"/>
    <property type="match status" value="1"/>
</dbReference>
<evidence type="ECO:0000313" key="9">
    <source>
        <dbReference type="Proteomes" id="UP000516160"/>
    </source>
</evidence>
<evidence type="ECO:0000256" key="5">
    <source>
        <dbReference type="ARBA" id="ARBA00023163"/>
    </source>
</evidence>
<dbReference type="GO" id="GO:0005829">
    <property type="term" value="C:cytosol"/>
    <property type="evidence" value="ECO:0007669"/>
    <property type="project" value="TreeGrafter"/>
</dbReference>
<keyword evidence="4 6" id="KW-0805">Transcription regulation</keyword>